<dbReference type="Gene3D" id="3.40.50.150">
    <property type="entry name" value="Vaccinia Virus protein VP39"/>
    <property type="match status" value="1"/>
</dbReference>
<evidence type="ECO:0000313" key="2">
    <source>
        <dbReference type="Proteomes" id="UP000219338"/>
    </source>
</evidence>
<dbReference type="Proteomes" id="UP000219338">
    <property type="component" value="Unassembled WGS sequence"/>
</dbReference>
<name>A0A284S691_ARMOS</name>
<dbReference type="EMBL" id="FUEG01000035">
    <property type="protein sequence ID" value="SJL16511.1"/>
    <property type="molecule type" value="Genomic_DNA"/>
</dbReference>
<reference evidence="2" key="1">
    <citation type="journal article" date="2017" name="Nat. Ecol. Evol.">
        <title>Genome expansion and lineage-specific genetic innovations in the forest pathogenic fungi Armillaria.</title>
        <authorList>
            <person name="Sipos G."/>
            <person name="Prasanna A.N."/>
            <person name="Walter M.C."/>
            <person name="O'Connor E."/>
            <person name="Balint B."/>
            <person name="Krizsan K."/>
            <person name="Kiss B."/>
            <person name="Hess J."/>
            <person name="Varga T."/>
            <person name="Slot J."/>
            <person name="Riley R."/>
            <person name="Boka B."/>
            <person name="Rigling D."/>
            <person name="Barry K."/>
            <person name="Lee J."/>
            <person name="Mihaltcheva S."/>
            <person name="LaButti K."/>
            <person name="Lipzen A."/>
            <person name="Waldron R."/>
            <person name="Moloney N.M."/>
            <person name="Sperisen C."/>
            <person name="Kredics L."/>
            <person name="Vagvoelgyi C."/>
            <person name="Patrignani A."/>
            <person name="Fitzpatrick D."/>
            <person name="Nagy I."/>
            <person name="Doyle S."/>
            <person name="Anderson J.B."/>
            <person name="Grigoriev I.V."/>
            <person name="Gueldener U."/>
            <person name="Muensterkoetter M."/>
            <person name="Nagy L.G."/>
        </authorList>
    </citation>
    <scope>NUCLEOTIDE SEQUENCE [LARGE SCALE GENOMIC DNA]</scope>
    <source>
        <strain evidence="2">C18/9</strain>
    </source>
</reference>
<dbReference type="InterPro" id="IPR029063">
    <property type="entry name" value="SAM-dependent_MTases_sf"/>
</dbReference>
<keyword evidence="2" id="KW-1185">Reference proteome</keyword>
<protein>
    <recommendedName>
        <fullName evidence="3">O-methyltransferase domain-containing protein</fullName>
    </recommendedName>
</protein>
<evidence type="ECO:0008006" key="3">
    <source>
        <dbReference type="Google" id="ProtNLM"/>
    </source>
</evidence>
<dbReference type="SUPFAM" id="SSF53335">
    <property type="entry name" value="S-adenosyl-L-methionine-dependent methyltransferases"/>
    <property type="match status" value="1"/>
</dbReference>
<proteinExistence type="predicted"/>
<gene>
    <name evidence="1" type="ORF">ARMOST_20037</name>
</gene>
<dbReference type="PANTHER" id="PTHR43712">
    <property type="entry name" value="PUTATIVE (AFU_ORTHOLOGUE AFUA_4G14580)-RELATED"/>
    <property type="match status" value="1"/>
</dbReference>
<dbReference type="AlphaFoldDB" id="A0A284S691"/>
<accession>A0A284S691</accession>
<organism evidence="1 2">
    <name type="scientific">Armillaria ostoyae</name>
    <name type="common">Armillaria root rot fungus</name>
    <dbReference type="NCBI Taxonomy" id="47428"/>
    <lineage>
        <taxon>Eukaryota</taxon>
        <taxon>Fungi</taxon>
        <taxon>Dikarya</taxon>
        <taxon>Basidiomycota</taxon>
        <taxon>Agaricomycotina</taxon>
        <taxon>Agaricomycetes</taxon>
        <taxon>Agaricomycetidae</taxon>
        <taxon>Agaricales</taxon>
        <taxon>Marasmiineae</taxon>
        <taxon>Physalacriaceae</taxon>
        <taxon>Armillaria</taxon>
    </lineage>
</organism>
<sequence length="298" mass="32868">MFEPACIRIVIDFKIADYLLAKPEGLHVSELAGIVSGKASNGSCIAFCLTIQRLLVDLDVFANNRLSMALVSGDGIAMYATVITDETNKSASMLTENLRDPDWGQSYSPTHVPFNSWSKYPSSIYSWYEGIGTDSGVMRGAHFSQAIKEWNVTTETSMIIDEYPWVALHDGATVCDVRGGIGSISMQLAKAHTHLHIVLQDLPTQIQSAQNDIWPKLYPDAIETGRVNFKPMDFLVESPVEGCNVYYSKHVLSVTLPYLGGCIALSLALQTQLAGQGMQEDSYWCEKRYGTKQSPINL</sequence>
<evidence type="ECO:0000313" key="1">
    <source>
        <dbReference type="EMBL" id="SJL16511.1"/>
    </source>
</evidence>
<dbReference type="PANTHER" id="PTHR43712:SF2">
    <property type="entry name" value="O-METHYLTRANSFERASE CICE"/>
    <property type="match status" value="1"/>
</dbReference>
<dbReference type="OrthoDB" id="2410195at2759"/>